<accession>A0A316VP32</accession>
<keyword evidence="3" id="KW-1185">Reference proteome</keyword>
<organism evidence="2 3">
    <name type="scientific">Ceraceosorus guamensis</name>
    <dbReference type="NCBI Taxonomy" id="1522189"/>
    <lineage>
        <taxon>Eukaryota</taxon>
        <taxon>Fungi</taxon>
        <taxon>Dikarya</taxon>
        <taxon>Basidiomycota</taxon>
        <taxon>Ustilaginomycotina</taxon>
        <taxon>Exobasidiomycetes</taxon>
        <taxon>Ceraceosorales</taxon>
        <taxon>Ceraceosoraceae</taxon>
        <taxon>Ceraceosorus</taxon>
    </lineage>
</organism>
<gene>
    <name evidence="2" type="ORF">IE81DRAFT_33734</name>
</gene>
<protein>
    <recommendedName>
        <fullName evidence="4">Secreted protein</fullName>
    </recommendedName>
</protein>
<evidence type="ECO:0000313" key="2">
    <source>
        <dbReference type="EMBL" id="PWN39336.1"/>
    </source>
</evidence>
<evidence type="ECO:0000313" key="3">
    <source>
        <dbReference type="Proteomes" id="UP000245783"/>
    </source>
</evidence>
<proteinExistence type="predicted"/>
<dbReference type="GeneID" id="37037375"/>
<dbReference type="InParanoid" id="A0A316VP32"/>
<dbReference type="AlphaFoldDB" id="A0A316VP32"/>
<name>A0A316VP32_9BASI</name>
<evidence type="ECO:0008006" key="4">
    <source>
        <dbReference type="Google" id="ProtNLM"/>
    </source>
</evidence>
<dbReference type="RefSeq" id="XP_025366496.1">
    <property type="nucleotide sequence ID" value="XM_025515505.1"/>
</dbReference>
<feature type="signal peptide" evidence="1">
    <location>
        <begin position="1"/>
        <end position="24"/>
    </location>
</feature>
<evidence type="ECO:0000256" key="1">
    <source>
        <dbReference type="SAM" id="SignalP"/>
    </source>
</evidence>
<sequence>MEWQLIVRALTRLFLIVHLGHTEARGALPIQGPNKHVQRAPRRRVTRSRRSYNNFERRCATTTQTCSRLTTVRCSARTLECTVWV</sequence>
<dbReference type="Proteomes" id="UP000245783">
    <property type="component" value="Unassembled WGS sequence"/>
</dbReference>
<reference evidence="2 3" key="1">
    <citation type="journal article" date="2018" name="Mol. Biol. Evol.">
        <title>Broad Genomic Sampling Reveals a Smut Pathogenic Ancestry of the Fungal Clade Ustilaginomycotina.</title>
        <authorList>
            <person name="Kijpornyongpan T."/>
            <person name="Mondo S.J."/>
            <person name="Barry K."/>
            <person name="Sandor L."/>
            <person name="Lee J."/>
            <person name="Lipzen A."/>
            <person name="Pangilinan J."/>
            <person name="LaButti K."/>
            <person name="Hainaut M."/>
            <person name="Henrissat B."/>
            <person name="Grigoriev I.V."/>
            <person name="Spatafora J.W."/>
            <person name="Aime M.C."/>
        </authorList>
    </citation>
    <scope>NUCLEOTIDE SEQUENCE [LARGE SCALE GENOMIC DNA]</scope>
    <source>
        <strain evidence="2 3">MCA 4658</strain>
    </source>
</reference>
<feature type="chain" id="PRO_5016340771" description="Secreted protein" evidence="1">
    <location>
        <begin position="25"/>
        <end position="85"/>
    </location>
</feature>
<dbReference type="EMBL" id="KZ819475">
    <property type="protein sequence ID" value="PWN39336.1"/>
    <property type="molecule type" value="Genomic_DNA"/>
</dbReference>
<keyword evidence="1" id="KW-0732">Signal</keyword>